<evidence type="ECO:0000313" key="2">
    <source>
        <dbReference type="Proteomes" id="UP000248329"/>
    </source>
</evidence>
<reference evidence="1" key="1">
    <citation type="submission" date="2018-01" db="EMBL/GenBank/DDBJ databases">
        <authorList>
            <person name="Krukenberg V."/>
        </authorList>
    </citation>
    <scope>NUCLEOTIDE SEQUENCE</scope>
    <source>
        <strain evidence="1">E20ANME2</strain>
    </source>
</reference>
<organism evidence="1 2">
    <name type="scientific">Candidatus Methanogaster sp</name>
    <dbReference type="NCBI Taxonomy" id="3386292"/>
    <lineage>
        <taxon>Archaea</taxon>
        <taxon>Methanobacteriati</taxon>
        <taxon>Methanobacteriota</taxon>
        <taxon>Stenosarchaea group</taxon>
        <taxon>Methanomicrobia</taxon>
        <taxon>Methanosarcinales</taxon>
        <taxon>ANME-2 cluster</taxon>
        <taxon>Candidatus Methanogasteraceae</taxon>
        <taxon>Candidatus Methanogaster</taxon>
    </lineage>
</organism>
<evidence type="ECO:0000313" key="1">
    <source>
        <dbReference type="EMBL" id="PXF60921.1"/>
    </source>
</evidence>
<name>A0AC61L366_9EURY</name>
<dbReference type="EMBL" id="PQXF01000010">
    <property type="protein sequence ID" value="PXF60921.1"/>
    <property type="molecule type" value="Genomic_DNA"/>
</dbReference>
<accession>A0AC61L366</accession>
<gene>
    <name evidence="1" type="ORF">C4B59_07080</name>
</gene>
<sequence length="911" mass="102486">MEFQILDSDYILDNGKPVVRLFGRDLDGRSVCCFVPDFEPYFYAQPASARDSLIEIPEIKRIKVVSRYEPVGYQEHPEKMLKVIVGVPKDVPTIRDEVREYADQVYETDIMFKNRFMIDAGIFGMGWARTVDEAGSAEPAYLGKVDSEVTVVSQVTPVEITRNAPMRYLAFDIECLVDGGGIPTADRSPIIMISLAFEPAHQGELETLVLVGKEADLDCDGTEHFTDEADLLNRFFEVVRDYDPDVILGYNSNEFDFPYITKRVEVLLAQGKRLYANIGRDNRAVFCRKIGIVTHVSVTGRIVADVLPLVRRAYSIKQYTLKNVARTLLDIEKFDVSLQQMGEYWNDDGEKLAEFIEYARRDSVLALRLLLNLKLLDKYVALSQVSGALMQDVLDGGQSSMVENLMFREFRKADRVIPPRPEQDLTSKRHSDSEELKGGAVLEPARGLLKDVVVLDYKSLYPTIMMAHNLCYSTVVTGEGGTGLLGSEYESESKSKSDSVRDFDLIRSPSGGEFVPANVYKGIVPGILENLLDRRTETKKMMRSAGEEEYRVLDATQNALKILLNSFYGYSGYARARLYSLVLANAVTSFGRKNITDTKELIDESIGTIRLSDGKVFSLSVVYGDTDSVFVKIMPAHESRRWGGGDDENENSEVSLDDAESIGKTVAGMVSDELPDPMELEFESIVHRAIFIAKKRYALWAFEKTDDGWKDSIKVKGMETVRRDWCGLTSNTLNRVLELVLKEGRVDDAVDYVRGVVDRVRNLDVQKDWDLVEDLILTRRYTKKKESYKSKQPHITVVEKIRSRGGIVPAIGDRVPFVIIAGNGLFVDSAEDPEYVKEHNISLDVDYYIQKQILPPVERILSGFGVGHETLNYDSRQKGLQDFGIGVASNVGARKKKQVKTTTVQQALFDF</sequence>
<dbReference type="Proteomes" id="UP000248329">
    <property type="component" value="Unassembled WGS sequence"/>
</dbReference>
<protein>
    <submittedName>
        <fullName evidence="1">DNA polymerase elongation subunit</fullName>
    </submittedName>
</protein>
<proteinExistence type="predicted"/>
<comment type="caution">
    <text evidence="1">The sequence shown here is derived from an EMBL/GenBank/DDBJ whole genome shotgun (WGS) entry which is preliminary data.</text>
</comment>